<dbReference type="PANTHER" id="PTHR30469:SF29">
    <property type="entry name" value="BLR2860 PROTEIN"/>
    <property type="match status" value="1"/>
</dbReference>
<evidence type="ECO:0000259" key="4">
    <source>
        <dbReference type="Pfam" id="PF25954"/>
    </source>
</evidence>
<dbReference type="Gene3D" id="2.40.30.170">
    <property type="match status" value="1"/>
</dbReference>
<organism evidence="5 6">
    <name type="scientific">Marivivens niveibacter</name>
    <dbReference type="NCBI Taxonomy" id="1930667"/>
    <lineage>
        <taxon>Bacteria</taxon>
        <taxon>Pseudomonadati</taxon>
        <taxon>Pseudomonadota</taxon>
        <taxon>Alphaproteobacteria</taxon>
        <taxon>Rhodobacterales</taxon>
        <taxon>Paracoccaceae</taxon>
        <taxon>Marivivens group</taxon>
        <taxon>Marivivens</taxon>
    </lineage>
</organism>
<sequence>MTETTTPQTLKFKDEHGSSRSKWVAGLLALGLVGWMGSGMIAPDTQSTDPETAADIPLVAVQVIDSTAGVVEKTFTAEGQTEPDRRATLRARTSGEVIELAVSKGATVQAGDVIAKFESRDLEATLQSAQETLARVQEDFNSTQSLADRGIASASALRQARAELASAQASVAQAEEALSNAIVSAPFDGRLDSLDLELGGYVSAGTELGYVLDTDPLRVVVQIPQQSLAQIREGADAEVSFITGETRSGTIDYISRDAESDTRTFRAEITVPNANAQIASGLSAQVIVPTGDVTAHFLSPAILSLSEEGVLGIKTVTEDNVVEFHEVVIELAEQDGIWVSGLPETARIITIGQGFVSAGETVAPVTGDMAEAQ</sequence>
<feature type="domain" description="CusB-like beta-barrel" evidence="4">
    <location>
        <begin position="219"/>
        <end position="287"/>
    </location>
</feature>
<reference evidence="5 6" key="1">
    <citation type="submission" date="2016-12" db="EMBL/GenBank/DDBJ databases">
        <title>The draft genome sequence of HSLHS2.</title>
        <authorList>
            <person name="Hu D."/>
            <person name="Wang L."/>
            <person name="Shao Z."/>
        </authorList>
    </citation>
    <scope>NUCLEOTIDE SEQUENCE [LARGE SCALE GENOMIC DNA]</scope>
    <source>
        <strain evidence="5">MCCC 1A06712</strain>
    </source>
</reference>
<evidence type="ECO:0000313" key="5">
    <source>
        <dbReference type="EMBL" id="OUD08314.1"/>
    </source>
</evidence>
<feature type="coiled-coil region" evidence="2">
    <location>
        <begin position="119"/>
        <end position="177"/>
    </location>
</feature>
<dbReference type="InterPro" id="IPR006143">
    <property type="entry name" value="RND_pump_MFP"/>
</dbReference>
<evidence type="ECO:0000256" key="2">
    <source>
        <dbReference type="SAM" id="Coils"/>
    </source>
</evidence>
<evidence type="ECO:0000313" key="6">
    <source>
        <dbReference type="Proteomes" id="UP000194664"/>
    </source>
</evidence>
<dbReference type="Pfam" id="PF25954">
    <property type="entry name" value="Beta-barrel_RND_2"/>
    <property type="match status" value="1"/>
</dbReference>
<dbReference type="RefSeq" id="WP_086452345.1">
    <property type="nucleotide sequence ID" value="NZ_MSPP01000006.1"/>
</dbReference>
<proteinExistence type="inferred from homology"/>
<comment type="similarity">
    <text evidence="1">Belongs to the membrane fusion protein (MFP) (TC 8.A.1) family.</text>
</comment>
<name>A0A251WW73_9RHOB</name>
<dbReference type="InterPro" id="IPR058792">
    <property type="entry name" value="Beta-barrel_RND_2"/>
</dbReference>
<evidence type="ECO:0000259" key="3">
    <source>
        <dbReference type="Pfam" id="PF25917"/>
    </source>
</evidence>
<dbReference type="SUPFAM" id="SSF111369">
    <property type="entry name" value="HlyD-like secretion proteins"/>
    <property type="match status" value="1"/>
</dbReference>
<dbReference type="Proteomes" id="UP000194664">
    <property type="component" value="Unassembled WGS sequence"/>
</dbReference>
<dbReference type="GO" id="GO:1990281">
    <property type="term" value="C:efflux pump complex"/>
    <property type="evidence" value="ECO:0007669"/>
    <property type="project" value="TreeGrafter"/>
</dbReference>
<dbReference type="NCBIfam" id="TIGR01730">
    <property type="entry name" value="RND_mfp"/>
    <property type="match status" value="1"/>
</dbReference>
<dbReference type="Pfam" id="PF25917">
    <property type="entry name" value="BSH_RND"/>
    <property type="match status" value="1"/>
</dbReference>
<dbReference type="Gene3D" id="1.10.287.470">
    <property type="entry name" value="Helix hairpin bin"/>
    <property type="match status" value="1"/>
</dbReference>
<dbReference type="EMBL" id="MSPP01000006">
    <property type="protein sequence ID" value="OUD08314.1"/>
    <property type="molecule type" value="Genomic_DNA"/>
</dbReference>
<protein>
    <submittedName>
        <fullName evidence="5">Uncharacterized protein</fullName>
    </submittedName>
</protein>
<dbReference type="Gene3D" id="2.40.50.100">
    <property type="match status" value="1"/>
</dbReference>
<dbReference type="OrthoDB" id="9806939at2"/>
<accession>A0A251WW73</accession>
<dbReference type="InterPro" id="IPR058625">
    <property type="entry name" value="MdtA-like_BSH"/>
</dbReference>
<gene>
    <name evidence="5" type="ORF">BVC71_14170</name>
</gene>
<dbReference type="PANTHER" id="PTHR30469">
    <property type="entry name" value="MULTIDRUG RESISTANCE PROTEIN MDTA"/>
    <property type="match status" value="1"/>
</dbReference>
<comment type="caution">
    <text evidence="5">The sequence shown here is derived from an EMBL/GenBank/DDBJ whole genome shotgun (WGS) entry which is preliminary data.</text>
</comment>
<keyword evidence="2" id="KW-0175">Coiled coil</keyword>
<evidence type="ECO:0000256" key="1">
    <source>
        <dbReference type="ARBA" id="ARBA00009477"/>
    </source>
</evidence>
<keyword evidence="6" id="KW-1185">Reference proteome</keyword>
<dbReference type="AlphaFoldDB" id="A0A251WW73"/>
<dbReference type="GO" id="GO:0015562">
    <property type="term" value="F:efflux transmembrane transporter activity"/>
    <property type="evidence" value="ECO:0007669"/>
    <property type="project" value="TreeGrafter"/>
</dbReference>
<feature type="domain" description="Multidrug resistance protein MdtA-like barrel-sandwich hybrid" evidence="3">
    <location>
        <begin position="85"/>
        <end position="213"/>
    </location>
</feature>